<comment type="caution">
    <text evidence="3">The sequence shown here is derived from an EMBL/GenBank/DDBJ whole genome shotgun (WGS) entry which is preliminary data.</text>
</comment>
<evidence type="ECO:0000313" key="3">
    <source>
        <dbReference type="EMBL" id="MEX6462866.1"/>
    </source>
</evidence>
<dbReference type="InterPro" id="IPR048015">
    <property type="entry name" value="NTP-PPase_MazG-like_N"/>
</dbReference>
<gene>
    <name evidence="3" type="ORF">AB6N35_00635</name>
</gene>
<sequence>MSSRGPAADAPRPHREDSSARDHSADAGETVFSTAAGGGAGRCADSSGDRLAEAVAVMARIRRDGRWESAQTHASLLPYLIEESWELVDAVADDDRDELVSELGDLLLQVLFHAAIGAERGDAPFDIQDVAGALLDKLRRRAPYWFDNDDDNDAARVLSAAAVDADEQDRLWQKAKAAERVGRPPRGVVEGISWDMPALALGQKVLSRVRSAGIPDDLVPAEMTVVSIDSTAGASGSAEVEYRQVIRRFAGTVRVAESRLPVPVADATDADWRAAWPV</sequence>
<keyword evidence="4" id="KW-1185">Reference proteome</keyword>
<evidence type="ECO:0000313" key="4">
    <source>
        <dbReference type="Proteomes" id="UP001560293"/>
    </source>
</evidence>
<accession>A0ABV3YGA4</accession>
<dbReference type="Pfam" id="PF03819">
    <property type="entry name" value="MazG"/>
    <property type="match status" value="1"/>
</dbReference>
<protein>
    <submittedName>
        <fullName evidence="3">MazG nucleotide pyrophosphohydrolase domain-containing protein</fullName>
    </submittedName>
</protein>
<name>A0ABV3YGA4_9ACTN</name>
<dbReference type="CDD" id="cd11528">
    <property type="entry name" value="NTP-PPase_MazG_Nterm"/>
    <property type="match status" value="1"/>
</dbReference>
<reference evidence="4" key="1">
    <citation type="submission" date="2024-07" db="EMBL/GenBank/DDBJ databases">
        <title>Pseudomonas strain that inhibits Aeromonas fish pathogens.</title>
        <authorList>
            <person name="Wildschutte H."/>
        </authorList>
    </citation>
    <scope>NUCLEOTIDE SEQUENCE [LARGE SCALE GENOMIC DNA]</scope>
    <source>
        <strain evidence="4">n60</strain>
    </source>
</reference>
<proteinExistence type="predicted"/>
<feature type="domain" description="NTP pyrophosphohydrolase MazG-like" evidence="2">
    <location>
        <begin position="71"/>
        <end position="146"/>
    </location>
</feature>
<evidence type="ECO:0000259" key="2">
    <source>
        <dbReference type="Pfam" id="PF03819"/>
    </source>
</evidence>
<dbReference type="SUPFAM" id="SSF101386">
    <property type="entry name" value="all-alpha NTP pyrophosphatases"/>
    <property type="match status" value="1"/>
</dbReference>
<organism evidence="3 4">
    <name type="scientific">Dietzia cinnamea</name>
    <dbReference type="NCBI Taxonomy" id="321318"/>
    <lineage>
        <taxon>Bacteria</taxon>
        <taxon>Bacillati</taxon>
        <taxon>Actinomycetota</taxon>
        <taxon>Actinomycetes</taxon>
        <taxon>Mycobacteriales</taxon>
        <taxon>Dietziaceae</taxon>
        <taxon>Dietzia</taxon>
    </lineage>
</organism>
<dbReference type="PANTHER" id="PTHR30522">
    <property type="entry name" value="NUCLEOSIDE TRIPHOSPHATE PYROPHOSPHOHYDROLASE"/>
    <property type="match status" value="1"/>
</dbReference>
<evidence type="ECO:0000256" key="1">
    <source>
        <dbReference type="SAM" id="MobiDB-lite"/>
    </source>
</evidence>
<dbReference type="InterPro" id="IPR004518">
    <property type="entry name" value="MazG-like_dom"/>
</dbReference>
<feature type="compositionally biased region" description="Basic and acidic residues" evidence="1">
    <location>
        <begin position="11"/>
        <end position="26"/>
    </location>
</feature>
<feature type="region of interest" description="Disordered" evidence="1">
    <location>
        <begin position="1"/>
        <end position="46"/>
    </location>
</feature>
<dbReference type="Gene3D" id="1.10.287.1080">
    <property type="entry name" value="MazG-like"/>
    <property type="match status" value="1"/>
</dbReference>
<dbReference type="InterPro" id="IPR011551">
    <property type="entry name" value="NTP_PyrPHydrolase_MazG"/>
</dbReference>
<dbReference type="RefSeq" id="WP_061229827.1">
    <property type="nucleotide sequence ID" value="NZ_JBFTEZ010000002.1"/>
</dbReference>
<dbReference type="Proteomes" id="UP001560293">
    <property type="component" value="Unassembled WGS sequence"/>
</dbReference>
<dbReference type="EMBL" id="JBFTEZ010000002">
    <property type="protein sequence ID" value="MEX6462866.1"/>
    <property type="molecule type" value="Genomic_DNA"/>
</dbReference>
<dbReference type="PANTHER" id="PTHR30522:SF0">
    <property type="entry name" value="NUCLEOSIDE TRIPHOSPHATE PYROPHOSPHOHYDROLASE"/>
    <property type="match status" value="1"/>
</dbReference>